<accession>A0AAE7E0T2</accession>
<dbReference type="RefSeq" id="WP_129094807.1">
    <property type="nucleotide sequence ID" value="NZ_CBCSAE010000001.1"/>
</dbReference>
<organism evidence="1 2">
    <name type="scientific">Arcobacter aquimarinus</name>
    <dbReference type="NCBI Taxonomy" id="1315211"/>
    <lineage>
        <taxon>Bacteria</taxon>
        <taxon>Pseudomonadati</taxon>
        <taxon>Campylobacterota</taxon>
        <taxon>Epsilonproteobacteria</taxon>
        <taxon>Campylobacterales</taxon>
        <taxon>Arcobacteraceae</taxon>
        <taxon>Arcobacter</taxon>
    </lineage>
</organism>
<dbReference type="Proteomes" id="UP000502065">
    <property type="component" value="Chromosome"/>
</dbReference>
<dbReference type="InterPro" id="IPR014825">
    <property type="entry name" value="DNA_alkylation"/>
</dbReference>
<protein>
    <submittedName>
        <fullName evidence="1">3-methyladenine DNA glycosylase</fullName>
    </submittedName>
</protein>
<gene>
    <name evidence="1" type="primary">alkC</name>
    <name evidence="1" type="ORF">AAQM_0714</name>
</gene>
<dbReference type="InterPro" id="IPR016024">
    <property type="entry name" value="ARM-type_fold"/>
</dbReference>
<evidence type="ECO:0000313" key="1">
    <source>
        <dbReference type="EMBL" id="QKE25479.1"/>
    </source>
</evidence>
<dbReference type="Gene3D" id="1.25.40.290">
    <property type="entry name" value="ARM repeat domains"/>
    <property type="match status" value="1"/>
</dbReference>
<name>A0AAE7E0T2_9BACT</name>
<keyword evidence="2" id="KW-1185">Reference proteome</keyword>
<dbReference type="KEGG" id="aaqi:AAQM_0714"/>
<proteinExistence type="predicted"/>
<dbReference type="AlphaFoldDB" id="A0AAE7E0T2"/>
<dbReference type="Pfam" id="PF08713">
    <property type="entry name" value="DNA_alkylation"/>
    <property type="match status" value="1"/>
</dbReference>
<dbReference type="EMBL" id="CP030944">
    <property type="protein sequence ID" value="QKE25479.1"/>
    <property type="molecule type" value="Genomic_DNA"/>
</dbReference>
<sequence length="361" mass="42674">MAEQLKNLYSKEFIEKLSNKLLSIYSDFKKEDFINSIFDNTWQDLELKARMRYISTTLHKFLPFTYKEQLEILKKVKKDFGGLEAMIFQDFVEVFGLDDLDESLKALEIFTVNSSSEFAIRQFILKYEDKTMKQMKLWAKSQNEHIRRLASEGCRPRLPWAVALPKFKQNPAKVLEIIEFLKNDTSKYVQKSVANNLNDISKDNPDLVRKFVEKNLGISKELDWICKHGCRTLLKKGDKEVLDLFNFDKSHHINLTNFCYDKTIFLNEDFNFSFEISSDELIGNIRVEYVIYYLKSNNNHNKKVFMISQNHIESTKKIFQKKQSFKNMTTRKHYIGTHFIGILINGVEVLKKEFFLNDPRN</sequence>
<evidence type="ECO:0000313" key="2">
    <source>
        <dbReference type="Proteomes" id="UP000502065"/>
    </source>
</evidence>
<reference evidence="1 2" key="1">
    <citation type="submission" date="2018-07" db="EMBL/GenBank/DDBJ databases">
        <title>Identification of phenol metabolism pathways in Arcobacter.</title>
        <authorList>
            <person name="Miller W.G."/>
            <person name="Yee E."/>
            <person name="Bono J.L."/>
        </authorList>
    </citation>
    <scope>NUCLEOTIDE SEQUENCE [LARGE SCALE GENOMIC DNA]</scope>
    <source>
        <strain evidence="1 2">W63</strain>
    </source>
</reference>
<dbReference type="SUPFAM" id="SSF48371">
    <property type="entry name" value="ARM repeat"/>
    <property type="match status" value="1"/>
</dbReference>